<keyword evidence="2 5" id="KW-0547">Nucleotide-binding</keyword>
<proteinExistence type="inferred from homology"/>
<dbReference type="EC" id="2.7.1.24" evidence="5 6"/>
<dbReference type="GO" id="GO:0004140">
    <property type="term" value="F:dephospho-CoA kinase activity"/>
    <property type="evidence" value="ECO:0007669"/>
    <property type="project" value="UniProtKB-UniRule"/>
</dbReference>
<gene>
    <name evidence="5 7" type="primary">coaE</name>
    <name evidence="7" type="ORF">KOR42_28050</name>
</gene>
<dbReference type="InterPro" id="IPR027417">
    <property type="entry name" value="P-loop_NTPase"/>
</dbReference>
<dbReference type="Pfam" id="PF01121">
    <property type="entry name" value="CoaE"/>
    <property type="match status" value="1"/>
</dbReference>
<comment type="catalytic activity">
    <reaction evidence="5">
        <text>3'-dephospho-CoA + ATP = ADP + CoA + H(+)</text>
        <dbReference type="Rhea" id="RHEA:18245"/>
        <dbReference type="ChEBI" id="CHEBI:15378"/>
        <dbReference type="ChEBI" id="CHEBI:30616"/>
        <dbReference type="ChEBI" id="CHEBI:57287"/>
        <dbReference type="ChEBI" id="CHEBI:57328"/>
        <dbReference type="ChEBI" id="CHEBI:456216"/>
        <dbReference type="EC" id="2.7.1.24"/>
    </reaction>
</comment>
<dbReference type="PANTHER" id="PTHR10695">
    <property type="entry name" value="DEPHOSPHO-COA KINASE-RELATED"/>
    <property type="match status" value="1"/>
</dbReference>
<dbReference type="EMBL" id="SIHI01000004">
    <property type="protein sequence ID" value="TWT55419.1"/>
    <property type="molecule type" value="Genomic_DNA"/>
</dbReference>
<evidence type="ECO:0000256" key="6">
    <source>
        <dbReference type="NCBIfam" id="TIGR00152"/>
    </source>
</evidence>
<keyword evidence="5 7" id="KW-0418">Kinase</keyword>
<dbReference type="PROSITE" id="PS51219">
    <property type="entry name" value="DPCK"/>
    <property type="match status" value="1"/>
</dbReference>
<keyword evidence="3 5" id="KW-0067">ATP-binding</keyword>
<organism evidence="7 8">
    <name type="scientific">Thalassoglobus neptunius</name>
    <dbReference type="NCBI Taxonomy" id="1938619"/>
    <lineage>
        <taxon>Bacteria</taxon>
        <taxon>Pseudomonadati</taxon>
        <taxon>Planctomycetota</taxon>
        <taxon>Planctomycetia</taxon>
        <taxon>Planctomycetales</taxon>
        <taxon>Planctomycetaceae</taxon>
        <taxon>Thalassoglobus</taxon>
    </lineage>
</organism>
<protein>
    <recommendedName>
        <fullName evidence="5 6">Dephospho-CoA kinase</fullName>
        <ecNumber evidence="5 6">2.7.1.24</ecNumber>
    </recommendedName>
    <alternativeName>
        <fullName evidence="5">Dephosphocoenzyme A kinase</fullName>
    </alternativeName>
</protein>
<dbReference type="SUPFAM" id="SSF52540">
    <property type="entry name" value="P-loop containing nucleoside triphosphate hydrolases"/>
    <property type="match status" value="1"/>
</dbReference>
<keyword evidence="4 5" id="KW-0173">Coenzyme A biosynthesis</keyword>
<comment type="pathway">
    <text evidence="5">Cofactor biosynthesis; coenzyme A biosynthesis; CoA from (R)-pantothenate: step 5/5.</text>
</comment>
<evidence type="ECO:0000256" key="3">
    <source>
        <dbReference type="ARBA" id="ARBA00022840"/>
    </source>
</evidence>
<evidence type="ECO:0000256" key="4">
    <source>
        <dbReference type="ARBA" id="ARBA00022993"/>
    </source>
</evidence>
<comment type="caution">
    <text evidence="7">The sequence shown here is derived from an EMBL/GenBank/DDBJ whole genome shotgun (WGS) entry which is preliminary data.</text>
</comment>
<dbReference type="GO" id="GO:0005524">
    <property type="term" value="F:ATP binding"/>
    <property type="evidence" value="ECO:0007669"/>
    <property type="project" value="UniProtKB-UniRule"/>
</dbReference>
<comment type="subcellular location">
    <subcellularLocation>
        <location evidence="5">Cytoplasm</location>
    </subcellularLocation>
</comment>
<comment type="similarity">
    <text evidence="1 5">Belongs to the CoaE family.</text>
</comment>
<dbReference type="GO" id="GO:0015937">
    <property type="term" value="P:coenzyme A biosynthetic process"/>
    <property type="evidence" value="ECO:0007669"/>
    <property type="project" value="UniProtKB-UniRule"/>
</dbReference>
<dbReference type="NCBIfam" id="TIGR00152">
    <property type="entry name" value="dephospho-CoA kinase"/>
    <property type="match status" value="1"/>
</dbReference>
<evidence type="ECO:0000256" key="5">
    <source>
        <dbReference type="HAMAP-Rule" id="MF_00376"/>
    </source>
</evidence>
<evidence type="ECO:0000256" key="2">
    <source>
        <dbReference type="ARBA" id="ARBA00022741"/>
    </source>
</evidence>
<name>A0A5C5WYS3_9PLAN</name>
<evidence type="ECO:0000313" key="8">
    <source>
        <dbReference type="Proteomes" id="UP000317243"/>
    </source>
</evidence>
<dbReference type="RefSeq" id="WP_197441155.1">
    <property type="nucleotide sequence ID" value="NZ_SIHI01000004.1"/>
</dbReference>
<evidence type="ECO:0000313" key="7">
    <source>
        <dbReference type="EMBL" id="TWT55419.1"/>
    </source>
</evidence>
<dbReference type="PANTHER" id="PTHR10695:SF46">
    <property type="entry name" value="BIFUNCTIONAL COENZYME A SYNTHASE-RELATED"/>
    <property type="match status" value="1"/>
</dbReference>
<dbReference type="GO" id="GO:0005737">
    <property type="term" value="C:cytoplasm"/>
    <property type="evidence" value="ECO:0007669"/>
    <property type="project" value="UniProtKB-SubCell"/>
</dbReference>
<dbReference type="CDD" id="cd02022">
    <property type="entry name" value="DPCK"/>
    <property type="match status" value="1"/>
</dbReference>
<keyword evidence="5" id="KW-0963">Cytoplasm</keyword>
<dbReference type="Gene3D" id="3.40.50.300">
    <property type="entry name" value="P-loop containing nucleotide triphosphate hydrolases"/>
    <property type="match status" value="1"/>
</dbReference>
<accession>A0A5C5WYS3</accession>
<dbReference type="UniPathway" id="UPA00241">
    <property type="reaction ID" value="UER00356"/>
</dbReference>
<dbReference type="HAMAP" id="MF_00376">
    <property type="entry name" value="Dephospho_CoA_kinase"/>
    <property type="match status" value="1"/>
</dbReference>
<feature type="binding site" evidence="5">
    <location>
        <begin position="13"/>
        <end position="18"/>
    </location>
    <ligand>
        <name>ATP</name>
        <dbReference type="ChEBI" id="CHEBI:30616"/>
    </ligand>
</feature>
<reference evidence="7 8" key="1">
    <citation type="submission" date="2019-02" db="EMBL/GenBank/DDBJ databases">
        <title>Deep-cultivation of Planctomycetes and their phenomic and genomic characterization uncovers novel biology.</title>
        <authorList>
            <person name="Wiegand S."/>
            <person name="Jogler M."/>
            <person name="Boedeker C."/>
            <person name="Pinto D."/>
            <person name="Vollmers J."/>
            <person name="Rivas-Marin E."/>
            <person name="Kohn T."/>
            <person name="Peeters S.H."/>
            <person name="Heuer A."/>
            <person name="Rast P."/>
            <person name="Oberbeckmann S."/>
            <person name="Bunk B."/>
            <person name="Jeske O."/>
            <person name="Meyerdierks A."/>
            <person name="Storesund J.E."/>
            <person name="Kallscheuer N."/>
            <person name="Luecker S."/>
            <person name="Lage O.M."/>
            <person name="Pohl T."/>
            <person name="Merkel B.J."/>
            <person name="Hornburger P."/>
            <person name="Mueller R.-W."/>
            <person name="Bruemmer F."/>
            <person name="Labrenz M."/>
            <person name="Spormann A.M."/>
            <person name="Op Den Camp H."/>
            <person name="Overmann J."/>
            <person name="Amann R."/>
            <person name="Jetten M.S.M."/>
            <person name="Mascher T."/>
            <person name="Medema M.H."/>
            <person name="Devos D.P."/>
            <person name="Kaster A.-K."/>
            <person name="Ovreas L."/>
            <person name="Rohde M."/>
            <person name="Galperin M.Y."/>
            <person name="Jogler C."/>
        </authorList>
    </citation>
    <scope>NUCLEOTIDE SEQUENCE [LARGE SCALE GENOMIC DNA]</scope>
    <source>
        <strain evidence="7 8">KOR42</strain>
    </source>
</reference>
<evidence type="ECO:0000256" key="1">
    <source>
        <dbReference type="ARBA" id="ARBA00009018"/>
    </source>
</evidence>
<keyword evidence="5 7" id="KW-0808">Transferase</keyword>
<keyword evidence="8" id="KW-1185">Reference proteome</keyword>
<dbReference type="InterPro" id="IPR001977">
    <property type="entry name" value="Depp_CoAkinase"/>
</dbReference>
<sequence length="218" mass="24527">MSIPVIGVIGGIGSGKTTFTRAVGERLNARVLDADQAGHRVLRFDSVKSQLREVFGEDIFDSDGEILRSALARRVFGVEDDQQAARSQLNQIVHPEIRKLLEEQLHEMKSEVEVDVIFLDAALMIEAGWVSICDAVVFLDVPKHVRLDRVAGRGWSAEELAQREASQLSLPEKRKRADFIVDHTLPPHLAAELFIDWFINQFETRYTNREAVSQPSQP</sequence>
<dbReference type="Proteomes" id="UP000317243">
    <property type="component" value="Unassembled WGS sequence"/>
</dbReference>
<dbReference type="AlphaFoldDB" id="A0A5C5WYS3"/>
<comment type="function">
    <text evidence="5">Catalyzes the phosphorylation of the 3'-hydroxyl group of dephosphocoenzyme A to form coenzyme A.</text>
</comment>